<dbReference type="STRING" id="1802397.A3J43_00920"/>
<comment type="caution">
    <text evidence="10">The sequence shown here is derived from an EMBL/GenBank/DDBJ whole genome shotgun (WGS) entry which is preliminary data.</text>
</comment>
<dbReference type="InterPro" id="IPR036791">
    <property type="entry name" value="Ribosomal_bL9_C_sf"/>
</dbReference>
<dbReference type="GO" id="GO:0005840">
    <property type="term" value="C:ribosome"/>
    <property type="evidence" value="ECO:0007669"/>
    <property type="project" value="UniProtKB-KW"/>
</dbReference>
<dbReference type="SUPFAM" id="SSF55658">
    <property type="entry name" value="L9 N-domain-like"/>
    <property type="match status" value="1"/>
</dbReference>
<dbReference type="InterPro" id="IPR020594">
    <property type="entry name" value="Ribosomal_bL9_bac/chp"/>
</dbReference>
<keyword evidence="8" id="KW-0175">Coiled coil</keyword>
<dbReference type="PANTHER" id="PTHR21368">
    <property type="entry name" value="50S RIBOSOMAL PROTEIN L9"/>
    <property type="match status" value="1"/>
</dbReference>
<evidence type="ECO:0000313" key="11">
    <source>
        <dbReference type="Proteomes" id="UP000176604"/>
    </source>
</evidence>
<keyword evidence="4 7" id="KW-0689">Ribosomal protein</keyword>
<feature type="coiled-coil region" evidence="8">
    <location>
        <begin position="48"/>
        <end position="75"/>
    </location>
</feature>
<evidence type="ECO:0000256" key="6">
    <source>
        <dbReference type="ARBA" id="ARBA00035292"/>
    </source>
</evidence>
<evidence type="ECO:0000256" key="3">
    <source>
        <dbReference type="ARBA" id="ARBA00022884"/>
    </source>
</evidence>
<accession>A0A1F7UKT9</accession>
<dbReference type="InterPro" id="IPR020070">
    <property type="entry name" value="Ribosomal_bL9_N"/>
</dbReference>
<gene>
    <name evidence="7" type="primary">rplI</name>
    <name evidence="10" type="ORF">A3J43_00920</name>
</gene>
<dbReference type="InterPro" id="IPR009027">
    <property type="entry name" value="Ribosomal_bL9/RNase_H1_N"/>
</dbReference>
<evidence type="ECO:0000256" key="1">
    <source>
        <dbReference type="ARBA" id="ARBA00010605"/>
    </source>
</evidence>
<keyword evidence="5 7" id="KW-0687">Ribonucleoprotein</keyword>
<proteinExistence type="inferred from homology"/>
<comment type="similarity">
    <text evidence="1 7">Belongs to the bacterial ribosomal protein bL9 family.</text>
</comment>
<dbReference type="AlphaFoldDB" id="A0A1F7UKT9"/>
<comment type="function">
    <text evidence="7">Binds to the 23S rRNA.</text>
</comment>
<keyword evidence="3 7" id="KW-0694">RNA-binding</keyword>
<reference evidence="10 11" key="1">
    <citation type="journal article" date="2016" name="Nat. Commun.">
        <title>Thousands of microbial genomes shed light on interconnected biogeochemical processes in an aquifer system.</title>
        <authorList>
            <person name="Anantharaman K."/>
            <person name="Brown C.T."/>
            <person name="Hug L.A."/>
            <person name="Sharon I."/>
            <person name="Castelle C.J."/>
            <person name="Probst A.J."/>
            <person name="Thomas B.C."/>
            <person name="Singh A."/>
            <person name="Wilkins M.J."/>
            <person name="Karaoz U."/>
            <person name="Brodie E.L."/>
            <person name="Williams K.H."/>
            <person name="Hubbard S.S."/>
            <person name="Banfield J.F."/>
        </authorList>
    </citation>
    <scope>NUCLEOTIDE SEQUENCE [LARGE SCALE GENOMIC DNA]</scope>
</reference>
<dbReference type="Gene3D" id="3.10.430.100">
    <property type="entry name" value="Ribosomal protein L9, C-terminal domain"/>
    <property type="match status" value="1"/>
</dbReference>
<dbReference type="EMBL" id="MGEF01000022">
    <property type="protein sequence ID" value="OGL78889.1"/>
    <property type="molecule type" value="Genomic_DNA"/>
</dbReference>
<organism evidence="10 11">
    <name type="scientific">Candidatus Uhrbacteria bacterium RIFCSPHIGHO2_12_FULL_54_23</name>
    <dbReference type="NCBI Taxonomy" id="1802397"/>
    <lineage>
        <taxon>Bacteria</taxon>
        <taxon>Candidatus Uhriibacteriota</taxon>
    </lineage>
</organism>
<evidence type="ECO:0000256" key="5">
    <source>
        <dbReference type="ARBA" id="ARBA00023274"/>
    </source>
</evidence>
<evidence type="ECO:0000256" key="7">
    <source>
        <dbReference type="HAMAP-Rule" id="MF_00503"/>
    </source>
</evidence>
<dbReference type="Pfam" id="PF01281">
    <property type="entry name" value="Ribosomal_L9_N"/>
    <property type="match status" value="1"/>
</dbReference>
<dbReference type="GO" id="GO:0003735">
    <property type="term" value="F:structural constituent of ribosome"/>
    <property type="evidence" value="ECO:0007669"/>
    <property type="project" value="InterPro"/>
</dbReference>
<dbReference type="InterPro" id="IPR020069">
    <property type="entry name" value="Ribosomal_bL9_C"/>
</dbReference>
<dbReference type="NCBIfam" id="TIGR00158">
    <property type="entry name" value="L9"/>
    <property type="match status" value="1"/>
</dbReference>
<protein>
    <recommendedName>
        <fullName evidence="6 7">Large ribosomal subunit protein bL9</fullName>
    </recommendedName>
</protein>
<evidence type="ECO:0000256" key="4">
    <source>
        <dbReference type="ARBA" id="ARBA00022980"/>
    </source>
</evidence>
<dbReference type="PROSITE" id="PS00651">
    <property type="entry name" value="RIBOSOMAL_L9"/>
    <property type="match status" value="1"/>
</dbReference>
<dbReference type="HAMAP" id="MF_00503">
    <property type="entry name" value="Ribosomal_bL9"/>
    <property type="match status" value="1"/>
</dbReference>
<evidence type="ECO:0000256" key="2">
    <source>
        <dbReference type="ARBA" id="ARBA00022730"/>
    </source>
</evidence>
<evidence type="ECO:0000313" key="10">
    <source>
        <dbReference type="EMBL" id="OGL78889.1"/>
    </source>
</evidence>
<name>A0A1F7UKT9_9BACT</name>
<feature type="domain" description="Ribosomal protein L9" evidence="9">
    <location>
        <begin position="13"/>
        <end position="40"/>
    </location>
</feature>
<dbReference type="GO" id="GO:1990904">
    <property type="term" value="C:ribonucleoprotein complex"/>
    <property type="evidence" value="ECO:0007669"/>
    <property type="project" value="UniProtKB-KW"/>
</dbReference>
<dbReference type="SUPFAM" id="SSF55653">
    <property type="entry name" value="Ribosomal protein L9 C-domain"/>
    <property type="match status" value="1"/>
</dbReference>
<evidence type="ECO:0000256" key="8">
    <source>
        <dbReference type="SAM" id="Coils"/>
    </source>
</evidence>
<keyword evidence="2 7" id="KW-0699">rRNA-binding</keyword>
<dbReference type="Gene3D" id="3.40.5.10">
    <property type="entry name" value="Ribosomal protein L9, N-terminal domain"/>
    <property type="match status" value="1"/>
</dbReference>
<dbReference type="Pfam" id="PF03948">
    <property type="entry name" value="Ribosomal_L9_C"/>
    <property type="match status" value="1"/>
</dbReference>
<sequence length="149" mass="16715">MKVLLQRDVPHLGKAGEVKEVKEGYARNYLLPQGWAVVATPDAQHRRQQEADRRLRAQEAEKKDVQALAGKLKRLTVEIRVPSTPEGRLYGGIHRERIVQALKEKGIIIETQSIALSEPLKTVGSRQVGIHLKFGVTARLQIEVRGESQ</sequence>
<dbReference type="GO" id="GO:0006412">
    <property type="term" value="P:translation"/>
    <property type="evidence" value="ECO:0007669"/>
    <property type="project" value="UniProtKB-UniRule"/>
</dbReference>
<dbReference type="GO" id="GO:0019843">
    <property type="term" value="F:rRNA binding"/>
    <property type="evidence" value="ECO:0007669"/>
    <property type="project" value="UniProtKB-UniRule"/>
</dbReference>
<evidence type="ECO:0000259" key="9">
    <source>
        <dbReference type="PROSITE" id="PS00651"/>
    </source>
</evidence>
<dbReference type="InterPro" id="IPR000244">
    <property type="entry name" value="Ribosomal_bL9"/>
</dbReference>
<dbReference type="InterPro" id="IPR036935">
    <property type="entry name" value="Ribosomal_bL9_N_sf"/>
</dbReference>
<dbReference type="Proteomes" id="UP000176604">
    <property type="component" value="Unassembled WGS sequence"/>
</dbReference>